<dbReference type="PANTHER" id="PTHR39214:SF1">
    <property type="entry name" value="MICROBODY (PEROXISOME) BIOGENESIS PROTEIN PEROXIN 8 (EUROFUNG)"/>
    <property type="match status" value="1"/>
</dbReference>
<dbReference type="InterPro" id="IPR055334">
    <property type="entry name" value="PEX8-like"/>
</dbReference>
<gene>
    <name evidence="1" type="ORF">CROQUDRAFT_652026</name>
</gene>
<protein>
    <submittedName>
        <fullName evidence="1">Uncharacterized protein</fullName>
    </submittedName>
</protein>
<evidence type="ECO:0000313" key="2">
    <source>
        <dbReference type="Proteomes" id="UP000886653"/>
    </source>
</evidence>
<accession>A0A9P6NRQ8</accession>
<sequence>MEPHLISYIRLISALLSSDRIVLSELESDFSILLTLLELNLIPTLLNTFYHSTFTQSNKPKLECLHIAQSIHRASHSALLARLKLITTSYRSPCRARYHLRQFIQRLQIVPHSDRPSVLVFNLAIQSGLCTAAITLHHFQPQNVLQAHFIHRLSVLLQHVRTLDQPSNQIENERWAIVWTVSQVLAPMSSIKLLREERALNLNLQLLIEILSSTFQEILTHNQPFQDLHLDLSLPSVKLIIPSSTATRLSQPAHPLANILGPFSITFGNILEISKDSLALPALTNLFNLLNETESMWSRATGKIRLKPFGPTTSAGPEEAADEASKSLLFASLAVLAGLINAWSDTLAPLILGCWSRLYFLVSRLGPGGSESSLKVWEAIEVRLKTLKPDKALEIVRSLEPWNESKETWLRTVRVTVYYTVLEVVVGKVSDTYLSIDLLNHLWEDLETAEEDYELVESAHGVLISIFVHQRSVDDVTKLTERYVNLLLKDTKLSDSQIRQALKTMTQNVTPSISWKTIIEPISNQLDQILAIERLIELVDSIHSSKLINLCELIKIRLLGLKGQDQSFKDKLIQDWFNVLANSNQIDQVRKMIGFKWWLLNLTGGTFKHFPHEPVIARL</sequence>
<name>A0A9P6NRQ8_9BASI</name>
<dbReference type="PANTHER" id="PTHR39214">
    <property type="entry name" value="MICROBODY (PEROXISOME) BIOGENESIS PROTEIN PEROXIN 8 (EUROFUNG)"/>
    <property type="match status" value="1"/>
</dbReference>
<dbReference type="EMBL" id="MU167217">
    <property type="protein sequence ID" value="KAG0150779.1"/>
    <property type="molecule type" value="Genomic_DNA"/>
</dbReference>
<reference evidence="1" key="1">
    <citation type="submission" date="2013-11" db="EMBL/GenBank/DDBJ databases">
        <title>Genome sequence of the fusiform rust pathogen reveals effectors for host alternation and coevolution with pine.</title>
        <authorList>
            <consortium name="DOE Joint Genome Institute"/>
            <person name="Smith K."/>
            <person name="Pendleton A."/>
            <person name="Kubisiak T."/>
            <person name="Anderson C."/>
            <person name="Salamov A."/>
            <person name="Aerts A."/>
            <person name="Riley R."/>
            <person name="Clum A."/>
            <person name="Lindquist E."/>
            <person name="Ence D."/>
            <person name="Campbell M."/>
            <person name="Kronenberg Z."/>
            <person name="Feau N."/>
            <person name="Dhillon B."/>
            <person name="Hamelin R."/>
            <person name="Burleigh J."/>
            <person name="Smith J."/>
            <person name="Yandell M."/>
            <person name="Nelson C."/>
            <person name="Grigoriev I."/>
            <person name="Davis J."/>
        </authorList>
    </citation>
    <scope>NUCLEOTIDE SEQUENCE</scope>
    <source>
        <strain evidence="1">G11</strain>
    </source>
</reference>
<organism evidence="1 2">
    <name type="scientific">Cronartium quercuum f. sp. fusiforme G11</name>
    <dbReference type="NCBI Taxonomy" id="708437"/>
    <lineage>
        <taxon>Eukaryota</taxon>
        <taxon>Fungi</taxon>
        <taxon>Dikarya</taxon>
        <taxon>Basidiomycota</taxon>
        <taxon>Pucciniomycotina</taxon>
        <taxon>Pucciniomycetes</taxon>
        <taxon>Pucciniales</taxon>
        <taxon>Coleosporiaceae</taxon>
        <taxon>Cronartium</taxon>
    </lineage>
</organism>
<evidence type="ECO:0000313" key="1">
    <source>
        <dbReference type="EMBL" id="KAG0150779.1"/>
    </source>
</evidence>
<keyword evidence="2" id="KW-1185">Reference proteome</keyword>
<dbReference type="AlphaFoldDB" id="A0A9P6NRQ8"/>
<comment type="caution">
    <text evidence="1">The sequence shown here is derived from an EMBL/GenBank/DDBJ whole genome shotgun (WGS) entry which is preliminary data.</text>
</comment>
<proteinExistence type="predicted"/>
<dbReference type="Proteomes" id="UP000886653">
    <property type="component" value="Unassembled WGS sequence"/>
</dbReference>